<feature type="compositionally biased region" description="Basic and acidic residues" evidence="1">
    <location>
        <begin position="310"/>
        <end position="320"/>
    </location>
</feature>
<feature type="region of interest" description="Disordered" evidence="1">
    <location>
        <begin position="310"/>
        <end position="335"/>
    </location>
</feature>
<gene>
    <name evidence="2" type="ORF">XENOCAPTIV_013940</name>
</gene>
<organism evidence="2 3">
    <name type="scientific">Xenoophorus captivus</name>
    <dbReference type="NCBI Taxonomy" id="1517983"/>
    <lineage>
        <taxon>Eukaryota</taxon>
        <taxon>Metazoa</taxon>
        <taxon>Chordata</taxon>
        <taxon>Craniata</taxon>
        <taxon>Vertebrata</taxon>
        <taxon>Euteleostomi</taxon>
        <taxon>Actinopterygii</taxon>
        <taxon>Neopterygii</taxon>
        <taxon>Teleostei</taxon>
        <taxon>Neoteleostei</taxon>
        <taxon>Acanthomorphata</taxon>
        <taxon>Ovalentaria</taxon>
        <taxon>Atherinomorphae</taxon>
        <taxon>Cyprinodontiformes</taxon>
        <taxon>Goodeidae</taxon>
        <taxon>Xenoophorus</taxon>
    </lineage>
</organism>
<evidence type="ECO:0000313" key="2">
    <source>
        <dbReference type="EMBL" id="MEQ2211241.1"/>
    </source>
</evidence>
<feature type="non-terminal residue" evidence="2">
    <location>
        <position position="1"/>
    </location>
</feature>
<keyword evidence="3" id="KW-1185">Reference proteome</keyword>
<dbReference type="PANTHER" id="PTHR33862:SF3">
    <property type="entry name" value="OROFACIAL CLEFT 1 CANDIDATE GENE 1 PROTEIN"/>
    <property type="match status" value="1"/>
</dbReference>
<name>A0ABV0RTK3_9TELE</name>
<dbReference type="Proteomes" id="UP001434883">
    <property type="component" value="Unassembled WGS sequence"/>
</dbReference>
<proteinExistence type="predicted"/>
<evidence type="ECO:0000256" key="1">
    <source>
        <dbReference type="SAM" id="MobiDB-lite"/>
    </source>
</evidence>
<reference evidence="2 3" key="1">
    <citation type="submission" date="2021-06" db="EMBL/GenBank/DDBJ databases">
        <authorList>
            <person name="Palmer J.M."/>
        </authorList>
    </citation>
    <scope>NUCLEOTIDE SEQUENCE [LARGE SCALE GENOMIC DNA]</scope>
    <source>
        <strain evidence="2 3">XC_2019</strain>
        <tissue evidence="2">Muscle</tissue>
    </source>
</reference>
<dbReference type="InterPro" id="IPR031390">
    <property type="entry name" value="OFCC1"/>
</dbReference>
<comment type="caution">
    <text evidence="2">The sequence shown here is derived from an EMBL/GenBank/DDBJ whole genome shotgun (WGS) entry which is preliminary data.</text>
</comment>
<dbReference type="PANTHER" id="PTHR33862">
    <property type="entry name" value="OROFACIAL CLEFT 1 CANDIDATE GENE 1 PROTEIN"/>
    <property type="match status" value="1"/>
</dbReference>
<sequence length="426" mass="47203">KLQQKALQQPKQKKSKSAEFLMGSEERAAFVGIENPAFNGEGSATLSNSPSWLGRKMRGDRPDSTLAAHQKKLELQAPARERGNERIRNYFDPPLPEQTDPRQCGMAGVSAEDELELKILNADENRLYERMTALLDEDETFIDLPGTLQASRDEEVLEVKAGDLVLQRRLLLRSGGGCDASGSGPSQAHIIAKAQTESTAWLGGEAGLQAGRAAEEVIPCYAQQLRERVRPDMITLGSLSLQQQTGQKGTQEWSDWAERKKRLMAFFTGNVEEPSSQSDCDEALRPQRRLNTLFQLKNLDSLSLRALGEGREEGAVKERPQSSSSASRASLQGDQGALPQPLEVCVCCLRATRDKLPRGLYSVSVALQSHLGGPPLPFQNSSEQQTWVASTQPVEHQGRFYDNDLHINQSLFMVPKIDLFYKIFKL</sequence>
<dbReference type="Pfam" id="PF15680">
    <property type="entry name" value="OFCC1"/>
    <property type="match status" value="1"/>
</dbReference>
<evidence type="ECO:0000313" key="3">
    <source>
        <dbReference type="Proteomes" id="UP001434883"/>
    </source>
</evidence>
<dbReference type="EMBL" id="JAHRIN010058845">
    <property type="protein sequence ID" value="MEQ2211241.1"/>
    <property type="molecule type" value="Genomic_DNA"/>
</dbReference>
<accession>A0ABV0RTK3</accession>
<protein>
    <submittedName>
        <fullName evidence="2">Uncharacterized protein</fullName>
    </submittedName>
</protein>